<dbReference type="InterPro" id="IPR036291">
    <property type="entry name" value="NAD(P)-bd_dom_sf"/>
</dbReference>
<dbReference type="SUPFAM" id="SSF51735">
    <property type="entry name" value="NAD(P)-binding Rossmann-fold domains"/>
    <property type="match status" value="1"/>
</dbReference>
<dbReference type="InterPro" id="IPR002347">
    <property type="entry name" value="SDR_fam"/>
</dbReference>
<evidence type="ECO:0000256" key="2">
    <source>
        <dbReference type="ARBA" id="ARBA00023002"/>
    </source>
</evidence>
<organism evidence="3">
    <name type="scientific">metagenome</name>
    <dbReference type="NCBI Taxonomy" id="256318"/>
    <lineage>
        <taxon>unclassified sequences</taxon>
        <taxon>metagenomes</taxon>
    </lineage>
</organism>
<evidence type="ECO:0000256" key="1">
    <source>
        <dbReference type="ARBA" id="ARBA00006484"/>
    </source>
</evidence>
<dbReference type="PRINTS" id="PR00081">
    <property type="entry name" value="GDHRDH"/>
</dbReference>
<dbReference type="PANTHER" id="PTHR43669">
    <property type="entry name" value="5-KETO-D-GLUCONATE 5-REDUCTASE"/>
    <property type="match status" value="1"/>
</dbReference>
<dbReference type="EMBL" id="CZKA01000054">
    <property type="protein sequence ID" value="CUR59324.1"/>
    <property type="molecule type" value="Genomic_DNA"/>
</dbReference>
<comment type="similarity">
    <text evidence="1">Belongs to the short-chain dehydrogenases/reductases (SDR) family.</text>
</comment>
<dbReference type="Gene3D" id="3.40.50.720">
    <property type="entry name" value="NAD(P)-binding Rossmann-like Domain"/>
    <property type="match status" value="1"/>
</dbReference>
<evidence type="ECO:0000313" key="3">
    <source>
        <dbReference type="EMBL" id="CUR59324.1"/>
    </source>
</evidence>
<dbReference type="CDD" id="cd05233">
    <property type="entry name" value="SDR_c"/>
    <property type="match status" value="1"/>
</dbReference>
<accession>A0A2P2CBE7</accession>
<dbReference type="GO" id="GO:0016491">
    <property type="term" value="F:oxidoreductase activity"/>
    <property type="evidence" value="ECO:0007669"/>
    <property type="project" value="UniProtKB-KW"/>
</dbReference>
<dbReference type="Pfam" id="PF00106">
    <property type="entry name" value="adh_short"/>
    <property type="match status" value="1"/>
</dbReference>
<sequence>MSKPVLVLLGAGPGLGLAVARRFGADGYAVALAGRSPESLAPLGLALGEEGVDTTLAAVDLSDPGAVTTMVTEVGEAKGRIDVLHFNPSAYREKDPLQLSVEELLEDLQVGLTPLLPAVQAARPFMTAGGRILVTGSAAADRPWHGAASLGVQKAAVRNLVTSLDATLEPDGIRAVAVQINGTLAREGPFSPGPVSAALHAAATRPDVGWTAQVSYDG</sequence>
<protein>
    <submittedName>
        <fullName evidence="3">Short-chain dehydrogenase/reductase</fullName>
    </submittedName>
</protein>
<dbReference type="AlphaFoldDB" id="A0A2P2CBE7"/>
<proteinExistence type="inferred from homology"/>
<dbReference type="PANTHER" id="PTHR43669:SF3">
    <property type="entry name" value="ALCOHOL DEHYDROGENASE, PUTATIVE (AFU_ORTHOLOGUE AFUA_3G03445)-RELATED"/>
    <property type="match status" value="1"/>
</dbReference>
<reference evidence="3" key="1">
    <citation type="submission" date="2015-08" db="EMBL/GenBank/DDBJ databases">
        <authorList>
            <person name="Babu N.S."/>
            <person name="Beckwith C.J."/>
            <person name="Beseler K.G."/>
            <person name="Brison A."/>
            <person name="Carone J.V."/>
            <person name="Caskin T.P."/>
            <person name="Diamond M."/>
            <person name="Durham M.E."/>
            <person name="Foxe J.M."/>
            <person name="Go M."/>
            <person name="Henderson B.A."/>
            <person name="Jones I.B."/>
            <person name="McGettigan J.A."/>
            <person name="Micheletti S.J."/>
            <person name="Nasrallah M.E."/>
            <person name="Ortiz D."/>
            <person name="Piller C.R."/>
            <person name="Privatt S.R."/>
            <person name="Schneider S.L."/>
            <person name="Sharp S."/>
            <person name="Smith T.C."/>
            <person name="Stanton J.D."/>
            <person name="Ullery H.E."/>
            <person name="Wilson R.J."/>
            <person name="Serrano M.G."/>
            <person name="Buck G."/>
            <person name="Lee V."/>
            <person name="Wang Y."/>
            <person name="Carvalho R."/>
            <person name="Voegtly L."/>
            <person name="Shi R."/>
            <person name="Duckworth R."/>
            <person name="Johnson A."/>
            <person name="Loviza R."/>
            <person name="Walstead R."/>
            <person name="Shah Z."/>
            <person name="Kiflezghi M."/>
            <person name="Wade K."/>
            <person name="Ball S.L."/>
            <person name="Bradley K.W."/>
            <person name="Asai D.J."/>
            <person name="Bowman C.A."/>
            <person name="Russell D.A."/>
            <person name="Pope W.H."/>
            <person name="Jacobs-Sera D."/>
            <person name="Hendrix R.W."/>
            <person name="Hatfull G.F."/>
        </authorList>
    </citation>
    <scope>NUCLEOTIDE SEQUENCE</scope>
</reference>
<gene>
    <name evidence="3" type="ORF">NOCA2580025</name>
</gene>
<keyword evidence="2" id="KW-0560">Oxidoreductase</keyword>
<name>A0A2P2CBE7_9ZZZZ</name>